<evidence type="ECO:0000313" key="5">
    <source>
        <dbReference type="EMBL" id="KAK1441885.1"/>
    </source>
</evidence>
<keyword evidence="3" id="KW-0687">Ribonucleoprotein</keyword>
<dbReference type="AlphaFoldDB" id="A0AAD8P7R5"/>
<dbReference type="NCBIfam" id="TIGR00981">
    <property type="entry name" value="rpsL_bact"/>
    <property type="match status" value="1"/>
</dbReference>
<comment type="caution">
    <text evidence="5">The sequence shown here is derived from an EMBL/GenBank/DDBJ whole genome shotgun (WGS) entry which is preliminary data.</text>
</comment>
<dbReference type="EMBL" id="JAVEPI010000005">
    <property type="protein sequence ID" value="KAK1441885.1"/>
    <property type="molecule type" value="Genomic_DNA"/>
</dbReference>
<evidence type="ECO:0000256" key="2">
    <source>
        <dbReference type="ARBA" id="ARBA00022980"/>
    </source>
</evidence>
<dbReference type="Pfam" id="PF00164">
    <property type="entry name" value="Ribosom_S12_S23"/>
    <property type="match status" value="1"/>
</dbReference>
<evidence type="ECO:0000313" key="6">
    <source>
        <dbReference type="Proteomes" id="UP001230268"/>
    </source>
</evidence>
<dbReference type="GO" id="GO:0003735">
    <property type="term" value="F:structural constituent of ribosome"/>
    <property type="evidence" value="ECO:0007669"/>
    <property type="project" value="InterPro"/>
</dbReference>
<organism evidence="5 6">
    <name type="scientific">Babesia gibsoni</name>
    <dbReference type="NCBI Taxonomy" id="33632"/>
    <lineage>
        <taxon>Eukaryota</taxon>
        <taxon>Sar</taxon>
        <taxon>Alveolata</taxon>
        <taxon>Apicomplexa</taxon>
        <taxon>Aconoidasida</taxon>
        <taxon>Piroplasmida</taxon>
        <taxon>Babesiidae</taxon>
        <taxon>Babesia</taxon>
    </lineage>
</organism>
<dbReference type="GO" id="GO:0006412">
    <property type="term" value="P:translation"/>
    <property type="evidence" value="ECO:0007669"/>
    <property type="project" value="InterPro"/>
</dbReference>
<protein>
    <recommendedName>
        <fullName evidence="4">Ribosomal protein S12, mitochondrial</fullName>
    </recommendedName>
</protein>
<comment type="similarity">
    <text evidence="1">Belongs to the universal ribosomal protein uS12 family.</text>
</comment>
<dbReference type="CDD" id="cd03368">
    <property type="entry name" value="Ribosomal_S12"/>
    <property type="match status" value="1"/>
</dbReference>
<proteinExistence type="inferred from homology"/>
<dbReference type="InterPro" id="IPR012340">
    <property type="entry name" value="NA-bd_OB-fold"/>
</dbReference>
<evidence type="ECO:0000256" key="1">
    <source>
        <dbReference type="ARBA" id="ARBA00005657"/>
    </source>
</evidence>
<evidence type="ECO:0000256" key="4">
    <source>
        <dbReference type="ARBA" id="ARBA00043092"/>
    </source>
</evidence>
<dbReference type="PANTHER" id="PTHR11652">
    <property type="entry name" value="30S RIBOSOMAL PROTEIN S12 FAMILY MEMBER"/>
    <property type="match status" value="1"/>
</dbReference>
<reference evidence="5" key="1">
    <citation type="submission" date="2023-08" db="EMBL/GenBank/DDBJ databases">
        <title>Draft sequence of the Babesia gibsoni genome.</title>
        <authorList>
            <person name="Yamagishi J.Y."/>
            <person name="Xuan X.X."/>
        </authorList>
    </citation>
    <scope>NUCLEOTIDE SEQUENCE</scope>
    <source>
        <strain evidence="5">Azabu</strain>
    </source>
</reference>
<dbReference type="SUPFAM" id="SSF50249">
    <property type="entry name" value="Nucleic acid-binding proteins"/>
    <property type="match status" value="1"/>
</dbReference>
<dbReference type="Gene3D" id="2.40.50.140">
    <property type="entry name" value="Nucleic acid-binding proteins"/>
    <property type="match status" value="1"/>
</dbReference>
<gene>
    <name evidence="5" type="ORF">BgAZ_502170</name>
</gene>
<keyword evidence="6" id="KW-1185">Reference proteome</keyword>
<dbReference type="GO" id="GO:0015935">
    <property type="term" value="C:small ribosomal subunit"/>
    <property type="evidence" value="ECO:0007669"/>
    <property type="project" value="InterPro"/>
</dbReference>
<accession>A0AAD8P7R5</accession>
<dbReference type="PRINTS" id="PR01034">
    <property type="entry name" value="RIBOSOMALS12"/>
</dbReference>
<dbReference type="InterPro" id="IPR006032">
    <property type="entry name" value="Ribosomal_uS12"/>
</dbReference>
<sequence>MALLRYASVLRDAVTSLVRGEAMGGIRRSGLGLGRDTAFIRRQPLARHACITSTGGDCTPSGESMLRNSAAGTIFVSNEYGLWSKRQQIGSRVLGLSSVVSNYSNVATKGVYSSPTFLDHSTRHFSTRNIRGRLFYRRRPKMIPRYKPKNRRSCWLEGCPQKKGVCVTIRVVTPRKPNSGLRKVARVRLSTGRTVTCHVPGEGHNLHTHSVVLVRGGRCQDVSGCHYKVIRGKYDLLPVKNRISSRSKYGVRLTDATIEKRRMKMNRLHVTTDLDREVFNRLMLHDWINPDGTRRTGPVGPEDPVPVDIFTFNSRLRSIVHSSGKD</sequence>
<dbReference type="FunFam" id="2.40.50.140:FF:000192">
    <property type="entry name" value="Mitochondrial ribosomal protein S12"/>
    <property type="match status" value="1"/>
</dbReference>
<evidence type="ECO:0000256" key="3">
    <source>
        <dbReference type="ARBA" id="ARBA00023274"/>
    </source>
</evidence>
<keyword evidence="2 5" id="KW-0689">Ribosomal protein</keyword>
<name>A0AAD8P7R5_BABGI</name>
<dbReference type="Proteomes" id="UP001230268">
    <property type="component" value="Unassembled WGS sequence"/>
</dbReference>
<dbReference type="InterPro" id="IPR005679">
    <property type="entry name" value="Ribosomal_uS12_bac"/>
</dbReference>